<feature type="region of interest" description="Disordered" evidence="1">
    <location>
        <begin position="123"/>
        <end position="163"/>
    </location>
</feature>
<evidence type="ECO:0000256" key="1">
    <source>
        <dbReference type="SAM" id="MobiDB-lite"/>
    </source>
</evidence>
<dbReference type="Proteomes" id="UP000239209">
    <property type="component" value="Unassembled WGS sequence"/>
</dbReference>
<reference evidence="2 3" key="1">
    <citation type="submission" date="2018-03" db="EMBL/GenBank/DDBJ databases">
        <title>Genomic Encyclopedia of Archaeal and Bacterial Type Strains, Phase II (KMG-II): from individual species to whole genera.</title>
        <authorList>
            <person name="Goeker M."/>
        </authorList>
    </citation>
    <scope>NUCLEOTIDE SEQUENCE [LARGE SCALE GENOMIC DNA]</scope>
    <source>
        <strain evidence="2 3">DSM 45348</strain>
    </source>
</reference>
<evidence type="ECO:0000313" key="2">
    <source>
        <dbReference type="EMBL" id="PRY23917.1"/>
    </source>
</evidence>
<feature type="region of interest" description="Disordered" evidence="1">
    <location>
        <begin position="231"/>
        <end position="269"/>
    </location>
</feature>
<name>A0A2T0RS20_9ACTN</name>
<proteinExistence type="predicted"/>
<keyword evidence="3" id="KW-1185">Reference proteome</keyword>
<feature type="compositionally biased region" description="Polar residues" evidence="1">
    <location>
        <begin position="236"/>
        <end position="256"/>
    </location>
</feature>
<gene>
    <name evidence="2" type="ORF">CLV70_11449</name>
</gene>
<evidence type="ECO:0000313" key="3">
    <source>
        <dbReference type="Proteomes" id="UP000239209"/>
    </source>
</evidence>
<sequence>MDHLAARHRCRRGGPTGCHDASIRGVVYPRIRASTAPRISAVLAVRRPDRRRHDPHRARTFTISDAVERGELPRKRPRGKAAHRPRERYLYAICTLGHALDGDTCGRAGCRCTLQMHPGWVSEGGGRPGRTVRSTADGRPRAAKKAAAGARPGRAGRGAGSGARVGAAAWSGWVREADGVNRPVGREGAGTARARAWCHGTVLCPYRKTVLNCPSIGNPLIGGFSLVRPAARGATGSPSRRGQGQTVARAASTGTQADEAADFSTASRTSWTWRASAKDGAGSSPAATAAIRSRTSWVNECS</sequence>
<accession>A0A2T0RS20</accession>
<dbReference type="AlphaFoldDB" id="A0A2T0RS20"/>
<comment type="caution">
    <text evidence="2">The sequence shown here is derived from an EMBL/GenBank/DDBJ whole genome shotgun (WGS) entry which is preliminary data.</text>
</comment>
<dbReference type="EMBL" id="PVZG01000014">
    <property type="protein sequence ID" value="PRY23917.1"/>
    <property type="molecule type" value="Genomic_DNA"/>
</dbReference>
<organism evidence="2 3">
    <name type="scientific">Pseudosporangium ferrugineum</name>
    <dbReference type="NCBI Taxonomy" id="439699"/>
    <lineage>
        <taxon>Bacteria</taxon>
        <taxon>Bacillati</taxon>
        <taxon>Actinomycetota</taxon>
        <taxon>Actinomycetes</taxon>
        <taxon>Micromonosporales</taxon>
        <taxon>Micromonosporaceae</taxon>
        <taxon>Pseudosporangium</taxon>
    </lineage>
</organism>
<protein>
    <submittedName>
        <fullName evidence="2">Uncharacterized protein</fullName>
    </submittedName>
</protein>